<feature type="compositionally biased region" description="Polar residues" evidence="1">
    <location>
        <begin position="84"/>
        <end position="96"/>
    </location>
</feature>
<feature type="compositionally biased region" description="Polar residues" evidence="1">
    <location>
        <begin position="30"/>
        <end position="43"/>
    </location>
</feature>
<feature type="compositionally biased region" description="Low complexity" evidence="1">
    <location>
        <begin position="97"/>
        <end position="108"/>
    </location>
</feature>
<evidence type="ECO:0000313" key="3">
    <source>
        <dbReference type="Proteomes" id="UP001311232"/>
    </source>
</evidence>
<dbReference type="AlphaFoldDB" id="A0AAV9QUG9"/>
<dbReference type="EMBL" id="JAHHUM010002938">
    <property type="protein sequence ID" value="KAK5599440.1"/>
    <property type="molecule type" value="Genomic_DNA"/>
</dbReference>
<dbReference type="Proteomes" id="UP001311232">
    <property type="component" value="Unassembled WGS sequence"/>
</dbReference>
<name>A0AAV9QUG9_9TELE</name>
<reference evidence="2 3" key="1">
    <citation type="submission" date="2021-06" db="EMBL/GenBank/DDBJ databases">
        <authorList>
            <person name="Palmer J.M."/>
        </authorList>
    </citation>
    <scope>NUCLEOTIDE SEQUENCE [LARGE SCALE GENOMIC DNA]</scope>
    <source>
        <strain evidence="2 3">MEX-2019</strain>
        <tissue evidence="2">Muscle</tissue>
    </source>
</reference>
<accession>A0AAV9QUG9</accession>
<keyword evidence="3" id="KW-1185">Reference proteome</keyword>
<gene>
    <name evidence="2" type="ORF">CRENBAI_021150</name>
</gene>
<comment type="caution">
    <text evidence="2">The sequence shown here is derived from an EMBL/GenBank/DDBJ whole genome shotgun (WGS) entry which is preliminary data.</text>
</comment>
<evidence type="ECO:0000313" key="2">
    <source>
        <dbReference type="EMBL" id="KAK5599440.1"/>
    </source>
</evidence>
<evidence type="ECO:0000256" key="1">
    <source>
        <dbReference type="SAM" id="MobiDB-lite"/>
    </source>
</evidence>
<protein>
    <submittedName>
        <fullName evidence="2">Uncharacterized protein</fullName>
    </submittedName>
</protein>
<proteinExistence type="predicted"/>
<organism evidence="2 3">
    <name type="scientific">Crenichthys baileyi</name>
    <name type="common">White River springfish</name>
    <dbReference type="NCBI Taxonomy" id="28760"/>
    <lineage>
        <taxon>Eukaryota</taxon>
        <taxon>Metazoa</taxon>
        <taxon>Chordata</taxon>
        <taxon>Craniata</taxon>
        <taxon>Vertebrata</taxon>
        <taxon>Euteleostomi</taxon>
        <taxon>Actinopterygii</taxon>
        <taxon>Neopterygii</taxon>
        <taxon>Teleostei</taxon>
        <taxon>Neoteleostei</taxon>
        <taxon>Acanthomorphata</taxon>
        <taxon>Ovalentaria</taxon>
        <taxon>Atherinomorphae</taxon>
        <taxon>Cyprinodontiformes</taxon>
        <taxon>Goodeidae</taxon>
        <taxon>Crenichthys</taxon>
    </lineage>
</organism>
<sequence>MKPGTEILKNPNNPDRAKTPAPALIHPQDLTPNPSTNPNQKVCSFSPPPTPDGKKRTGVWKDPMPTSAHLNWLPWDRADGKPLQHSTCRSAQRNMGQSAQSPMSPSPALDQCHN</sequence>
<feature type="region of interest" description="Disordered" evidence="1">
    <location>
        <begin position="1"/>
        <end position="114"/>
    </location>
</feature>